<dbReference type="EMBL" id="UGQY01000004">
    <property type="protein sequence ID" value="SUA04049.1"/>
    <property type="molecule type" value="Genomic_DNA"/>
</dbReference>
<feature type="compositionally biased region" description="Pro residues" evidence="1">
    <location>
        <begin position="360"/>
        <end position="380"/>
    </location>
</feature>
<name>A0A378V343_MYCFO</name>
<reference evidence="4 5" key="1">
    <citation type="submission" date="2018-06" db="EMBL/GenBank/DDBJ databases">
        <authorList>
            <consortium name="Pathogen Informatics"/>
            <person name="Doyle S."/>
        </authorList>
    </citation>
    <scope>NUCLEOTIDE SEQUENCE [LARGE SCALE GENOMIC DNA]</scope>
    <source>
        <strain evidence="4 5">NCTC1542</strain>
    </source>
</reference>
<gene>
    <name evidence="4" type="ORF">NCTC1542_05544</name>
</gene>
<organism evidence="4 5">
    <name type="scientific">Mycolicibacterium fortuitum</name>
    <name type="common">Mycobacterium fortuitum</name>
    <dbReference type="NCBI Taxonomy" id="1766"/>
    <lineage>
        <taxon>Bacteria</taxon>
        <taxon>Bacillati</taxon>
        <taxon>Actinomycetota</taxon>
        <taxon>Actinomycetes</taxon>
        <taxon>Mycobacteriales</taxon>
        <taxon>Mycobacteriaceae</taxon>
        <taxon>Mycolicibacterium</taxon>
    </lineage>
</organism>
<feature type="region of interest" description="Disordered" evidence="1">
    <location>
        <begin position="342"/>
        <end position="383"/>
    </location>
</feature>
<proteinExistence type="predicted"/>
<sequence length="567" mass="57213">MKVLVVGSCGMCAQWRQTQCSKHIGGLGGHRIGCGDGTYDSPHGAGRGEKADGVTVDHDVFDVTSVEGSATTSAADQVVAAILGTQESATTGGHHLKAIGVTWTDHSDASALRDALTAHGIDDVMLVSEGHAAAALAQAVGRAVGYDTTALLFIDRDAATLSVVKTDDGSVVKVLAQSLHSTDAMAVLSDMAAAVEASDSAPQGMFVLGSGVDVASVKAHLENLVSLPVSAPDEPEMALARGAALASANAPAFEATTVGLAYSQDPDGTTAGSAYGLAGLATEMAPVGVEPLDGVDLVGDDMPLDEERKPFLLVGSALTSVFVVGVVALVISLAVSIRPTVDQRPAPAQGAVAPSAPAKLPAPAPPPQAAVPPPPAPPPETIKAPIPVVQEAPAPAPQAPPRTVYVEAPAAAPPPAPEAPAPAPAPEAPAPAPVPVAPPPPAPIYNPPAPYIPPLVVLPPAPRLPNIFRPPWDPPQRQRPWDPPSRHEPETPQWPGSGSDDWNPGRGAGDWNPGRGSGDWNPGRSSGSGDWNPGGSGSGDWNPGRSGGSRSGGDGGGLWPFPSFGGH</sequence>
<feature type="transmembrane region" description="Helical" evidence="2">
    <location>
        <begin position="311"/>
        <end position="335"/>
    </location>
</feature>
<keyword evidence="2" id="KW-1133">Transmembrane helix</keyword>
<dbReference type="InterPro" id="IPR055583">
    <property type="entry name" value="DUF7159"/>
</dbReference>
<evidence type="ECO:0000313" key="5">
    <source>
        <dbReference type="Proteomes" id="UP000255389"/>
    </source>
</evidence>
<feature type="region of interest" description="Disordered" evidence="1">
    <location>
        <begin position="408"/>
        <end position="430"/>
    </location>
</feature>
<protein>
    <submittedName>
        <fullName evidence="4">Membrane protein</fullName>
    </submittedName>
</protein>
<keyword evidence="2" id="KW-0812">Transmembrane</keyword>
<dbReference type="AlphaFoldDB" id="A0A378V343"/>
<feature type="region of interest" description="Disordered" evidence="1">
    <location>
        <begin position="468"/>
        <end position="567"/>
    </location>
</feature>
<evidence type="ECO:0000313" key="4">
    <source>
        <dbReference type="EMBL" id="SUA04049.1"/>
    </source>
</evidence>
<dbReference type="Pfam" id="PF23717">
    <property type="entry name" value="DUF7159"/>
    <property type="match status" value="1"/>
</dbReference>
<feature type="compositionally biased region" description="Gly residues" evidence="1">
    <location>
        <begin position="545"/>
        <end position="558"/>
    </location>
</feature>
<dbReference type="PRINTS" id="PR01217">
    <property type="entry name" value="PRICHEXTENSN"/>
</dbReference>
<evidence type="ECO:0000256" key="1">
    <source>
        <dbReference type="SAM" id="MobiDB-lite"/>
    </source>
</evidence>
<evidence type="ECO:0000259" key="3">
    <source>
        <dbReference type="Pfam" id="PF23717"/>
    </source>
</evidence>
<feature type="compositionally biased region" description="Pro residues" evidence="1">
    <location>
        <begin position="411"/>
        <end position="430"/>
    </location>
</feature>
<evidence type="ECO:0000256" key="2">
    <source>
        <dbReference type="SAM" id="Phobius"/>
    </source>
</evidence>
<feature type="domain" description="DUF7159" evidence="3">
    <location>
        <begin position="48"/>
        <end position="257"/>
    </location>
</feature>
<accession>A0A378V343</accession>
<keyword evidence="2" id="KW-0472">Membrane</keyword>
<dbReference type="Proteomes" id="UP000255389">
    <property type="component" value="Unassembled WGS sequence"/>
</dbReference>